<dbReference type="PANTHER" id="PTHR21581">
    <property type="entry name" value="D-ALANYL-D-ALANINE CARBOXYPEPTIDASE"/>
    <property type="match status" value="1"/>
</dbReference>
<dbReference type="SUPFAM" id="SSF48452">
    <property type="entry name" value="TPR-like"/>
    <property type="match status" value="1"/>
</dbReference>
<reference evidence="2 3" key="1">
    <citation type="submission" date="2024-02" db="EMBL/GenBank/DDBJ databases">
        <title>Discinaceae phylogenomics.</title>
        <authorList>
            <person name="Dirks A.C."/>
            <person name="James T.Y."/>
        </authorList>
    </citation>
    <scope>NUCLEOTIDE SEQUENCE [LARGE SCALE GENOMIC DNA]</scope>
    <source>
        <strain evidence="2 3">ACD0624</strain>
    </source>
</reference>
<sequence>MASAPPDAVKKGHTRNVSSTDERRVAVPRRRTKGPLDFDENPPFRAAPDNPLMPSTPPPASPASVLRSPPAVASPTPMSPQDPHSAITRDFTYLRHPQNFHPLPSQALPPAFRSSQPPPTTPLSTLLATGHFRSAAITAANSLTDTSHDLPPAELFRLWYIRLASLTLIGSTSTAAQEIKVLSDLSSNFYRDPDTSICLLPWELRVLAVRLQAIGFNDWRRSIGLYYELAREARTEVLSPTSTPTSRTLWRHRLQDLGVRVANALVEMGDLKAAGRHLESLRDAPAKDAALVPGMLCLLYIRVGNLAAARQCLPRDVQGDRVLDALFLMSEARWQSAVEAWEAIVDAAPETADLAKSNLAVCLLYTGRLEEARGVLEALVATPTAFPGLTFNLATIYELCSDDSRALKMQLSEKVAGTGGEMVNSSFKM</sequence>
<accession>A0ABR3GCT6</accession>
<feature type="region of interest" description="Disordered" evidence="1">
    <location>
        <begin position="1"/>
        <end position="83"/>
    </location>
</feature>
<evidence type="ECO:0000256" key="1">
    <source>
        <dbReference type="SAM" id="MobiDB-lite"/>
    </source>
</evidence>
<dbReference type="PANTHER" id="PTHR21581:SF6">
    <property type="entry name" value="TRAFFICKING PROTEIN PARTICLE COMPLEX SUBUNIT 12"/>
    <property type="match status" value="1"/>
</dbReference>
<evidence type="ECO:0000313" key="3">
    <source>
        <dbReference type="Proteomes" id="UP001447188"/>
    </source>
</evidence>
<dbReference type="Proteomes" id="UP001447188">
    <property type="component" value="Unassembled WGS sequence"/>
</dbReference>
<keyword evidence="3" id="KW-1185">Reference proteome</keyword>
<dbReference type="Gene3D" id="1.25.40.10">
    <property type="entry name" value="Tetratricopeptide repeat domain"/>
    <property type="match status" value="1"/>
</dbReference>
<gene>
    <name evidence="2" type="ORF">Q9L58_007326</name>
</gene>
<proteinExistence type="predicted"/>
<protein>
    <recommendedName>
        <fullName evidence="4">Trafficking protein particle complex subunit 12</fullName>
    </recommendedName>
</protein>
<name>A0ABR3GCT6_9PEZI</name>
<dbReference type="InterPro" id="IPR011990">
    <property type="entry name" value="TPR-like_helical_dom_sf"/>
</dbReference>
<comment type="caution">
    <text evidence="2">The sequence shown here is derived from an EMBL/GenBank/DDBJ whole genome shotgun (WGS) entry which is preliminary data.</text>
</comment>
<dbReference type="EMBL" id="JBBBZM010000114">
    <property type="protein sequence ID" value="KAL0633787.1"/>
    <property type="molecule type" value="Genomic_DNA"/>
</dbReference>
<organism evidence="2 3">
    <name type="scientific">Discina gigas</name>
    <dbReference type="NCBI Taxonomy" id="1032678"/>
    <lineage>
        <taxon>Eukaryota</taxon>
        <taxon>Fungi</taxon>
        <taxon>Dikarya</taxon>
        <taxon>Ascomycota</taxon>
        <taxon>Pezizomycotina</taxon>
        <taxon>Pezizomycetes</taxon>
        <taxon>Pezizales</taxon>
        <taxon>Discinaceae</taxon>
        <taxon>Discina</taxon>
    </lineage>
</organism>
<evidence type="ECO:0008006" key="4">
    <source>
        <dbReference type="Google" id="ProtNLM"/>
    </source>
</evidence>
<evidence type="ECO:0000313" key="2">
    <source>
        <dbReference type="EMBL" id="KAL0633787.1"/>
    </source>
</evidence>